<dbReference type="InParanoid" id="A0A1Y2LIY2"/>
<proteinExistence type="predicted"/>
<gene>
    <name evidence="1" type="ORF">B5807_11627</name>
</gene>
<sequence length="133" mass="15587">MRMISTDDYPEGITFPTVLTAMRAGASRFENVIELDPLQSVADDMIYAMHEGELDYGDHVGVTGADFLKLEKLFWDGGWDVEYYTKCYRVAAARFCFDKPDMEVEIRNYAWSDLDERDRYSEEEKKREREREG</sequence>
<dbReference type="Proteomes" id="UP000193240">
    <property type="component" value="Unassembled WGS sequence"/>
</dbReference>
<dbReference type="EMBL" id="KZ107861">
    <property type="protein sequence ID" value="OSS43785.1"/>
    <property type="molecule type" value="Genomic_DNA"/>
</dbReference>
<organism evidence="1 2">
    <name type="scientific">Epicoccum nigrum</name>
    <name type="common">Soil fungus</name>
    <name type="synonym">Epicoccum purpurascens</name>
    <dbReference type="NCBI Taxonomy" id="105696"/>
    <lineage>
        <taxon>Eukaryota</taxon>
        <taxon>Fungi</taxon>
        <taxon>Dikarya</taxon>
        <taxon>Ascomycota</taxon>
        <taxon>Pezizomycotina</taxon>
        <taxon>Dothideomycetes</taxon>
        <taxon>Pleosporomycetidae</taxon>
        <taxon>Pleosporales</taxon>
        <taxon>Pleosporineae</taxon>
        <taxon>Didymellaceae</taxon>
        <taxon>Epicoccum</taxon>
    </lineage>
</organism>
<protein>
    <submittedName>
        <fullName evidence="1">Uncharacterized protein</fullName>
    </submittedName>
</protein>
<reference evidence="1 2" key="1">
    <citation type="journal article" date="2017" name="Genome Announc.">
        <title>Genome sequence of the saprophytic ascomycete Epicoccum nigrum ICMP 19927 strain isolated from New Zealand.</title>
        <authorList>
            <person name="Fokin M."/>
            <person name="Fleetwood D."/>
            <person name="Weir B.S."/>
            <person name="Villas-Boas S.G."/>
        </authorList>
    </citation>
    <scope>NUCLEOTIDE SEQUENCE [LARGE SCALE GENOMIC DNA]</scope>
    <source>
        <strain evidence="1 2">ICMP 19927</strain>
    </source>
</reference>
<accession>A0A1Y2LIY2</accession>
<name>A0A1Y2LIY2_EPING</name>
<evidence type="ECO:0000313" key="1">
    <source>
        <dbReference type="EMBL" id="OSS43785.1"/>
    </source>
</evidence>
<dbReference type="AlphaFoldDB" id="A0A1Y2LIY2"/>
<evidence type="ECO:0000313" key="2">
    <source>
        <dbReference type="Proteomes" id="UP000193240"/>
    </source>
</evidence>
<keyword evidence="2" id="KW-1185">Reference proteome</keyword>